<dbReference type="EMBL" id="JBJURJ010000020">
    <property type="protein sequence ID" value="MFM9331656.1"/>
    <property type="molecule type" value="Genomic_DNA"/>
</dbReference>
<evidence type="ECO:0000313" key="1">
    <source>
        <dbReference type="EMBL" id="MFM9331656.1"/>
    </source>
</evidence>
<dbReference type="Proteomes" id="UP001631969">
    <property type="component" value="Unassembled WGS sequence"/>
</dbReference>
<reference evidence="1" key="1">
    <citation type="submission" date="2024-12" db="EMBL/GenBank/DDBJ databases">
        <authorList>
            <person name="Wu N."/>
        </authorList>
    </citation>
    <scope>NUCLEOTIDE SEQUENCE</scope>
    <source>
        <strain evidence="1">P15</strain>
    </source>
</reference>
<sequence>MKKAISKSTSSFIIFLVTILIISLSIPAWLNHKQSTATVTSSIETQEEEFLDNRKQMEEEFKQELLEADVSQPILEKDWALELTNEQPVEIPKLPAISTVEAKGNENDSISLMKSKTQEKRNKRIFKEDQFNYHQKDVEELMLKGISLEDIYMSDQIGNDWMVEPRKLLERKENGKPSWEAIEKEVEEHVDRELSDLTQKLNKKVDQISQEVPNKAERLEILKQLKQNGKLSLDQAIHSFKTNKHEELIQLKEAAERGQMHE</sequence>
<name>A0ACC7P3M0_9BACL</name>
<proteinExistence type="predicted"/>
<comment type="caution">
    <text evidence="1">The sequence shown here is derived from an EMBL/GenBank/DDBJ whole genome shotgun (WGS) entry which is preliminary data.</text>
</comment>
<keyword evidence="2" id="KW-1185">Reference proteome</keyword>
<organism evidence="1 2">
    <name type="scientific">Paenibacillus mesotrionivorans</name>
    <dbReference type="NCBI Taxonomy" id="3160968"/>
    <lineage>
        <taxon>Bacteria</taxon>
        <taxon>Bacillati</taxon>
        <taxon>Bacillota</taxon>
        <taxon>Bacilli</taxon>
        <taxon>Bacillales</taxon>
        <taxon>Paenibacillaceae</taxon>
        <taxon>Paenibacillus</taxon>
    </lineage>
</organism>
<gene>
    <name evidence="1" type="ORF">ACI1P1_25480</name>
</gene>
<accession>A0ACC7P3M0</accession>
<evidence type="ECO:0000313" key="2">
    <source>
        <dbReference type="Proteomes" id="UP001631969"/>
    </source>
</evidence>
<protein>
    <submittedName>
        <fullName evidence="1">Uncharacterized protein</fullName>
    </submittedName>
</protein>